<reference evidence="2 3" key="1">
    <citation type="submission" date="2018-06" db="EMBL/GenBank/DDBJ databases">
        <title>Pedobacter endophyticus sp. nov., an endophytic bacterium isolated from a leaf of Triticum aestivum.</title>
        <authorList>
            <person name="Zhang L."/>
        </authorList>
    </citation>
    <scope>NUCLEOTIDE SEQUENCE [LARGE SCALE GENOMIC DNA]</scope>
    <source>
        <strain evidence="2 3">CM134L-2</strain>
    </source>
</reference>
<dbReference type="SUPFAM" id="SSF49464">
    <property type="entry name" value="Carboxypeptidase regulatory domain-like"/>
    <property type="match status" value="1"/>
</dbReference>
<keyword evidence="2" id="KW-0121">Carboxypeptidase</keyword>
<dbReference type="InterPro" id="IPR008969">
    <property type="entry name" value="CarboxyPept-like_regulatory"/>
</dbReference>
<name>A0A3S3PFJ8_9SPHI</name>
<gene>
    <name evidence="2" type="ORF">DPV69_16695</name>
</gene>
<comment type="caution">
    <text evidence="2">The sequence shown here is derived from an EMBL/GenBank/DDBJ whole genome shotgun (WGS) entry which is preliminary data.</text>
</comment>
<dbReference type="Pfam" id="PF13715">
    <property type="entry name" value="CarbopepD_reg_2"/>
    <property type="match status" value="1"/>
</dbReference>
<evidence type="ECO:0000256" key="1">
    <source>
        <dbReference type="SAM" id="SignalP"/>
    </source>
</evidence>
<accession>A0A3S3PFJ8</accession>
<dbReference type="AlphaFoldDB" id="A0A3S3PFJ8"/>
<proteinExistence type="predicted"/>
<dbReference type="RefSeq" id="WP_113648553.1">
    <property type="nucleotide sequence ID" value="NZ_QMHN01000006.1"/>
</dbReference>
<keyword evidence="2" id="KW-0645">Protease</keyword>
<protein>
    <submittedName>
        <fullName evidence="2">Carboxypeptidase-like regulatory domain-containing protein</fullName>
    </submittedName>
</protein>
<sequence length="394" mass="44296">MRNCLLTVFLLFVFTTIKAQTIQGKLVDEITGEAIPFVSIGVMGTNNTTVTNDAGEFILKNVNFPVKLRYSHVSYFMLEQELNGPANNLIVKLKPAAINLKPVVVDPYRGLKLVKAALEKAAGFSTQHFYGNAFYRQLTSLNGKPSQVYELFYDLEFNLSKVKGWIAKQSRFAETNDGIAFSMSNQSYLTFSLAGYLFEEKKTGKTVTLKSLNDFEISIEKYIEQKNQDIAVVSCKYKGNKKQFYINSTYYIGVEDLKIYRLENSIFNLPIKLSGSSSKIPPIATTIATFNGEKTPIPVIENISTKLYLNLIAGGRTLTPVISSMLTIYQLDKTLNTQKFTELTKNVKDKAIIESIAYNPIFWKDNPFVKQTTLEESSIKMMESKSAFGTMIDP</sequence>
<feature type="chain" id="PRO_5018555508" evidence="1">
    <location>
        <begin position="20"/>
        <end position="394"/>
    </location>
</feature>
<evidence type="ECO:0000313" key="2">
    <source>
        <dbReference type="EMBL" id="RWU04805.1"/>
    </source>
</evidence>
<feature type="signal peptide" evidence="1">
    <location>
        <begin position="1"/>
        <end position="19"/>
    </location>
</feature>
<dbReference type="OrthoDB" id="1489599at2"/>
<keyword evidence="3" id="KW-1185">Reference proteome</keyword>
<dbReference type="EMBL" id="SAYW01000006">
    <property type="protein sequence ID" value="RWU04805.1"/>
    <property type="molecule type" value="Genomic_DNA"/>
</dbReference>
<organism evidence="2 3">
    <name type="scientific">Pedobacter chitinilyticus</name>
    <dbReference type="NCBI Taxonomy" id="2233776"/>
    <lineage>
        <taxon>Bacteria</taxon>
        <taxon>Pseudomonadati</taxon>
        <taxon>Bacteroidota</taxon>
        <taxon>Sphingobacteriia</taxon>
        <taxon>Sphingobacteriales</taxon>
        <taxon>Sphingobacteriaceae</taxon>
        <taxon>Pedobacter</taxon>
    </lineage>
</organism>
<dbReference type="Proteomes" id="UP000284120">
    <property type="component" value="Unassembled WGS sequence"/>
</dbReference>
<evidence type="ECO:0000313" key="3">
    <source>
        <dbReference type="Proteomes" id="UP000284120"/>
    </source>
</evidence>
<keyword evidence="1" id="KW-0732">Signal</keyword>
<keyword evidence="2" id="KW-0378">Hydrolase</keyword>
<dbReference type="GO" id="GO:0004180">
    <property type="term" value="F:carboxypeptidase activity"/>
    <property type="evidence" value="ECO:0007669"/>
    <property type="project" value="UniProtKB-KW"/>
</dbReference>